<dbReference type="Pfam" id="PF00892">
    <property type="entry name" value="EamA"/>
    <property type="match status" value="2"/>
</dbReference>
<feature type="transmembrane region" description="Helical" evidence="7">
    <location>
        <begin position="51"/>
        <end position="75"/>
    </location>
</feature>
<feature type="transmembrane region" description="Helical" evidence="7">
    <location>
        <begin position="27"/>
        <end position="45"/>
    </location>
</feature>
<evidence type="ECO:0000256" key="4">
    <source>
        <dbReference type="ARBA" id="ARBA00022989"/>
    </source>
</evidence>
<feature type="compositionally biased region" description="Basic residues" evidence="6">
    <location>
        <begin position="1"/>
        <end position="10"/>
    </location>
</feature>
<dbReference type="PANTHER" id="PTHR22911">
    <property type="entry name" value="ACYL-MALONYL CONDENSING ENZYME-RELATED"/>
    <property type="match status" value="1"/>
</dbReference>
<feature type="transmembrane region" description="Helical" evidence="7">
    <location>
        <begin position="173"/>
        <end position="193"/>
    </location>
</feature>
<keyword evidence="5 7" id="KW-0472">Membrane</keyword>
<evidence type="ECO:0000256" key="2">
    <source>
        <dbReference type="ARBA" id="ARBA00009853"/>
    </source>
</evidence>
<feature type="transmembrane region" description="Helical" evidence="7">
    <location>
        <begin position="122"/>
        <end position="141"/>
    </location>
</feature>
<evidence type="ECO:0000256" key="1">
    <source>
        <dbReference type="ARBA" id="ARBA00004141"/>
    </source>
</evidence>
<sequence>RRAARMRSRAGPRGPGGTRARARPGDGIVQGPLLLLLALGLFAALDANSKLLAGAYPVAQVVLIRHLVLLALLFGARALRPGLGGPLGTAHPRLHLLRALAMLGSAVGFFQALREIPLAEGYLVYFTAPFMTLALAALVLGETLPRRVWLWSGVGFLGIIVAMAPGLSAGGSLLAYLYALFGTASYATVLTINRYLRDEPGIARLILWSSVPGALLLLPFAGSGWVAPGGLDLLALSVNGVFAGAATICLAAAFRRASVAQLAPLEFSALLWAVLADFAIWGVLPALTTLVGAAIVILACLMNHR</sequence>
<organism evidence="9 10">
    <name type="scientific">Pseudoroseomonas cervicalis ATCC 49957</name>
    <dbReference type="NCBI Taxonomy" id="525371"/>
    <lineage>
        <taxon>Bacteria</taxon>
        <taxon>Pseudomonadati</taxon>
        <taxon>Pseudomonadota</taxon>
        <taxon>Alphaproteobacteria</taxon>
        <taxon>Acetobacterales</taxon>
        <taxon>Roseomonadaceae</taxon>
        <taxon>Roseomonas</taxon>
    </lineage>
</organism>
<comment type="caution">
    <text evidence="9">The sequence shown here is derived from an EMBL/GenBank/DDBJ whole genome shotgun (WGS) entry which is preliminary data.</text>
</comment>
<evidence type="ECO:0000256" key="6">
    <source>
        <dbReference type="SAM" id="MobiDB-lite"/>
    </source>
</evidence>
<evidence type="ECO:0000256" key="7">
    <source>
        <dbReference type="SAM" id="Phobius"/>
    </source>
</evidence>
<feature type="domain" description="EamA" evidence="8">
    <location>
        <begin position="31"/>
        <end position="162"/>
    </location>
</feature>
<evidence type="ECO:0000313" key="9">
    <source>
        <dbReference type="EMBL" id="EFH13656.1"/>
    </source>
</evidence>
<gene>
    <name evidence="9" type="ORF">HMPREF0731_0124</name>
</gene>
<feature type="transmembrane region" description="Helical" evidence="7">
    <location>
        <begin position="281"/>
        <end position="302"/>
    </location>
</feature>
<evidence type="ECO:0000313" key="10">
    <source>
        <dbReference type="Proteomes" id="UP000005324"/>
    </source>
</evidence>
<accession>D5RGB5</accession>
<dbReference type="HOGENOM" id="CLU_032828_2_3_5"/>
<feature type="region of interest" description="Disordered" evidence="6">
    <location>
        <begin position="1"/>
        <end position="24"/>
    </location>
</feature>
<evidence type="ECO:0000256" key="3">
    <source>
        <dbReference type="ARBA" id="ARBA00022692"/>
    </source>
</evidence>
<dbReference type="GO" id="GO:0016020">
    <property type="term" value="C:membrane"/>
    <property type="evidence" value="ECO:0007669"/>
    <property type="project" value="UniProtKB-SubCell"/>
</dbReference>
<dbReference type="InterPro" id="IPR037185">
    <property type="entry name" value="EmrE-like"/>
</dbReference>
<keyword evidence="4 7" id="KW-1133">Transmembrane helix</keyword>
<feature type="non-terminal residue" evidence="9">
    <location>
        <position position="1"/>
    </location>
</feature>
<dbReference type="PANTHER" id="PTHR22911:SF6">
    <property type="entry name" value="SOLUTE CARRIER FAMILY 35 MEMBER G1"/>
    <property type="match status" value="1"/>
</dbReference>
<evidence type="ECO:0000256" key="5">
    <source>
        <dbReference type="ARBA" id="ARBA00023136"/>
    </source>
</evidence>
<dbReference type="SUPFAM" id="SSF103481">
    <property type="entry name" value="Multidrug resistance efflux transporter EmrE"/>
    <property type="match status" value="2"/>
</dbReference>
<evidence type="ECO:0000259" key="8">
    <source>
        <dbReference type="Pfam" id="PF00892"/>
    </source>
</evidence>
<dbReference type="AlphaFoldDB" id="D5RGB5"/>
<dbReference type="Proteomes" id="UP000005324">
    <property type="component" value="Unassembled WGS sequence"/>
</dbReference>
<proteinExistence type="inferred from homology"/>
<reference evidence="9 10" key="1">
    <citation type="submission" date="2010-04" db="EMBL/GenBank/DDBJ databases">
        <authorList>
            <person name="Qin X."/>
            <person name="Bachman B."/>
            <person name="Battles P."/>
            <person name="Bell A."/>
            <person name="Bess C."/>
            <person name="Bickham C."/>
            <person name="Chaboub L."/>
            <person name="Chen D."/>
            <person name="Coyle M."/>
            <person name="Deiros D.R."/>
            <person name="Dinh H."/>
            <person name="Forbes L."/>
            <person name="Fowler G."/>
            <person name="Francisco L."/>
            <person name="Fu Q."/>
            <person name="Gubbala S."/>
            <person name="Hale W."/>
            <person name="Han Y."/>
            <person name="Hemphill L."/>
            <person name="Highlander S.K."/>
            <person name="Hirani K."/>
            <person name="Hogues M."/>
            <person name="Jackson L."/>
            <person name="Jakkamsetti A."/>
            <person name="Javaid M."/>
            <person name="Jiang H."/>
            <person name="Korchina V."/>
            <person name="Kovar C."/>
            <person name="Lara F."/>
            <person name="Lee S."/>
            <person name="Mata R."/>
            <person name="Mathew T."/>
            <person name="Moen C."/>
            <person name="Morales K."/>
            <person name="Munidasa M."/>
            <person name="Nazareth L."/>
            <person name="Ngo R."/>
            <person name="Nguyen L."/>
            <person name="Okwuonu G."/>
            <person name="Ongeri F."/>
            <person name="Patil S."/>
            <person name="Petrosino J."/>
            <person name="Pham C."/>
            <person name="Pham P."/>
            <person name="Pu L.-L."/>
            <person name="Puazo M."/>
            <person name="Raj R."/>
            <person name="Reid J."/>
            <person name="Rouhana J."/>
            <person name="Saada N."/>
            <person name="Shang Y."/>
            <person name="Simmons D."/>
            <person name="Thornton R."/>
            <person name="Warren J."/>
            <person name="Weissenberger G."/>
            <person name="Zhang J."/>
            <person name="Zhang L."/>
            <person name="Zhou C."/>
            <person name="Zhu D."/>
            <person name="Muzny D."/>
            <person name="Worley K."/>
            <person name="Gibbs R."/>
        </authorList>
    </citation>
    <scope>NUCLEOTIDE SEQUENCE [LARGE SCALE GENOMIC DNA]</scope>
    <source>
        <strain evidence="9 10">ATCC 49957</strain>
    </source>
</reference>
<dbReference type="InterPro" id="IPR000620">
    <property type="entry name" value="EamA_dom"/>
</dbReference>
<name>D5RGB5_9PROT</name>
<feature type="transmembrane region" description="Helical" evidence="7">
    <location>
        <begin position="233"/>
        <end position="252"/>
    </location>
</feature>
<keyword evidence="10" id="KW-1185">Reference proteome</keyword>
<comment type="subcellular location">
    <subcellularLocation>
        <location evidence="1">Membrane</location>
        <topology evidence="1">Multi-pass membrane protein</topology>
    </subcellularLocation>
</comment>
<feature type="domain" description="EamA" evidence="8">
    <location>
        <begin position="174"/>
        <end position="302"/>
    </location>
</feature>
<feature type="transmembrane region" description="Helical" evidence="7">
    <location>
        <begin position="259"/>
        <end position="275"/>
    </location>
</feature>
<dbReference type="EMBL" id="ADVL01000031">
    <property type="protein sequence ID" value="EFH13656.1"/>
    <property type="molecule type" value="Genomic_DNA"/>
</dbReference>
<comment type="similarity">
    <text evidence="2">Belongs to the drug/metabolite transporter (DMT) superfamily. 10 TMS drug/metabolite exporter (DME) (TC 2.A.7.3) family.</text>
</comment>
<feature type="transmembrane region" description="Helical" evidence="7">
    <location>
        <begin position="148"/>
        <end position="167"/>
    </location>
</feature>
<feature type="transmembrane region" description="Helical" evidence="7">
    <location>
        <begin position="96"/>
        <end position="116"/>
    </location>
</feature>
<protein>
    <submittedName>
        <fullName evidence="9">Putative membrane protein</fullName>
    </submittedName>
</protein>
<feature type="transmembrane region" description="Helical" evidence="7">
    <location>
        <begin position="205"/>
        <end position="227"/>
    </location>
</feature>
<keyword evidence="3 7" id="KW-0812">Transmembrane</keyword>